<sequence>MAGVELLYIAKDDGKPDVCNNVEWSLNTCYDHDEKAVTSGSTFCHESQCIASQWVSPTGDFGPSEKKKVCCAEELETSFTYIDENVNVGLRSSPLTIRSCQLPPHDASYREIQLEGMHDPSMISEDETISEASGKSVDYGFISAVTFLVTGILLVILSYVIPRDVNVDPNTISAREMEQLQKKSAYIGAHLDRCVIAGLCFLTLGGVVLSSLLMASMWKGELYKRNRFLSSQESAKLYGSFNFRMKAGTNENIAEQTLAEENTLAINN</sequence>
<protein>
    <submittedName>
        <fullName evidence="3">Transmembrane protein 74</fullName>
    </submittedName>
</protein>
<evidence type="ECO:0000313" key="2">
    <source>
        <dbReference type="Proteomes" id="UP000515156"/>
    </source>
</evidence>
<dbReference type="InParanoid" id="A0A6P7X783"/>
<dbReference type="KEGG" id="muo:115460429"/>
<dbReference type="PANTHER" id="PTHR16125">
    <property type="entry name" value="TRANSMEMBRANE PROTEIN 74"/>
    <property type="match status" value="1"/>
</dbReference>
<name>A0A6P7X783_9AMPH</name>
<organism evidence="2 3">
    <name type="scientific">Microcaecilia unicolor</name>
    <dbReference type="NCBI Taxonomy" id="1415580"/>
    <lineage>
        <taxon>Eukaryota</taxon>
        <taxon>Metazoa</taxon>
        <taxon>Chordata</taxon>
        <taxon>Craniata</taxon>
        <taxon>Vertebrata</taxon>
        <taxon>Euteleostomi</taxon>
        <taxon>Amphibia</taxon>
        <taxon>Gymnophiona</taxon>
        <taxon>Siphonopidae</taxon>
        <taxon>Microcaecilia</taxon>
    </lineage>
</organism>
<evidence type="ECO:0000256" key="1">
    <source>
        <dbReference type="SAM" id="Phobius"/>
    </source>
</evidence>
<dbReference type="OrthoDB" id="6096234at2759"/>
<dbReference type="FunCoup" id="A0A6P7X783">
    <property type="interactions" value="41"/>
</dbReference>
<dbReference type="GeneID" id="115460429"/>
<keyword evidence="1" id="KW-1133">Transmembrane helix</keyword>
<keyword evidence="1" id="KW-0472">Membrane</keyword>
<feature type="transmembrane region" description="Helical" evidence="1">
    <location>
        <begin position="195"/>
        <end position="218"/>
    </location>
</feature>
<evidence type="ECO:0000313" key="3">
    <source>
        <dbReference type="RefSeq" id="XP_030046064.1"/>
    </source>
</evidence>
<feature type="transmembrane region" description="Helical" evidence="1">
    <location>
        <begin position="139"/>
        <end position="161"/>
    </location>
</feature>
<dbReference type="PANTHER" id="PTHR16125:SF3">
    <property type="entry name" value="TRANSMEMBRANE PROTEIN 74"/>
    <property type="match status" value="1"/>
</dbReference>
<gene>
    <name evidence="3" type="primary">TMEM74</name>
</gene>
<proteinExistence type="predicted"/>
<keyword evidence="2" id="KW-1185">Reference proteome</keyword>
<dbReference type="CTD" id="157753"/>
<keyword evidence="1 3" id="KW-0812">Transmembrane</keyword>
<dbReference type="AlphaFoldDB" id="A0A6P7X783"/>
<dbReference type="RefSeq" id="XP_030046064.1">
    <property type="nucleotide sequence ID" value="XM_030190204.1"/>
</dbReference>
<dbReference type="InterPro" id="IPR029695">
    <property type="entry name" value="TMEM74-like"/>
</dbReference>
<accession>A0A6P7X783</accession>
<reference evidence="3" key="1">
    <citation type="submission" date="2025-08" db="UniProtKB">
        <authorList>
            <consortium name="RefSeq"/>
        </authorList>
    </citation>
    <scope>IDENTIFICATION</scope>
</reference>
<dbReference type="Proteomes" id="UP000515156">
    <property type="component" value="Chromosome 1"/>
</dbReference>